<protein>
    <submittedName>
        <fullName evidence="1">Polymerase delta-interacting protein 3</fullName>
    </submittedName>
</protein>
<evidence type="ECO:0000313" key="1">
    <source>
        <dbReference type="EMBL" id="EPQ19481.1"/>
    </source>
</evidence>
<name>S7NQG1_MYOBR</name>
<dbReference type="AlphaFoldDB" id="S7NQG1"/>
<dbReference type="Proteomes" id="UP000052978">
    <property type="component" value="Unassembled WGS sequence"/>
</dbReference>
<gene>
    <name evidence="1" type="ORF">D623_10010981</name>
</gene>
<sequence length="95" mass="10409">MPEPNISKLSISNALPLAKVVQNDAYTAPALLFSLGTKALTSRSWTRLNQEDSPKELLSAEPVVSTLEGTKMTVNNLHLRVTKEDTVEISVYVEP</sequence>
<keyword evidence="2" id="KW-1185">Reference proteome</keyword>
<accession>S7NQG1</accession>
<dbReference type="EMBL" id="KE164688">
    <property type="protein sequence ID" value="EPQ19481.1"/>
    <property type="molecule type" value="Genomic_DNA"/>
</dbReference>
<reference evidence="1 2" key="1">
    <citation type="journal article" date="2013" name="Nat. Commun.">
        <title>Genome analysis reveals insights into physiology and longevity of the Brandt's bat Myotis brandtii.</title>
        <authorList>
            <person name="Seim I."/>
            <person name="Fang X."/>
            <person name="Xiong Z."/>
            <person name="Lobanov A.V."/>
            <person name="Huang Z."/>
            <person name="Ma S."/>
            <person name="Feng Y."/>
            <person name="Turanov A.A."/>
            <person name="Zhu Y."/>
            <person name="Lenz T.L."/>
            <person name="Gerashchenko M.V."/>
            <person name="Fan D."/>
            <person name="Hee Yim S."/>
            <person name="Yao X."/>
            <person name="Jordan D."/>
            <person name="Xiong Y."/>
            <person name="Ma Y."/>
            <person name="Lyapunov A.N."/>
            <person name="Chen G."/>
            <person name="Kulakova O.I."/>
            <person name="Sun Y."/>
            <person name="Lee S.G."/>
            <person name="Bronson R.T."/>
            <person name="Moskalev A.A."/>
            <person name="Sunyaev S.R."/>
            <person name="Zhang G."/>
            <person name="Krogh A."/>
            <person name="Wang J."/>
            <person name="Gladyshev V.N."/>
        </authorList>
    </citation>
    <scope>NUCLEOTIDE SEQUENCE [LARGE SCALE GENOMIC DNA]</scope>
</reference>
<proteinExistence type="predicted"/>
<organism evidence="1 2">
    <name type="scientific">Myotis brandtii</name>
    <name type="common">Brandt's bat</name>
    <dbReference type="NCBI Taxonomy" id="109478"/>
    <lineage>
        <taxon>Eukaryota</taxon>
        <taxon>Metazoa</taxon>
        <taxon>Chordata</taxon>
        <taxon>Craniata</taxon>
        <taxon>Vertebrata</taxon>
        <taxon>Euteleostomi</taxon>
        <taxon>Mammalia</taxon>
        <taxon>Eutheria</taxon>
        <taxon>Laurasiatheria</taxon>
        <taxon>Chiroptera</taxon>
        <taxon>Yangochiroptera</taxon>
        <taxon>Vespertilionidae</taxon>
        <taxon>Myotis</taxon>
    </lineage>
</organism>
<evidence type="ECO:0000313" key="2">
    <source>
        <dbReference type="Proteomes" id="UP000052978"/>
    </source>
</evidence>